<dbReference type="Pfam" id="PF26530">
    <property type="entry name" value="NTF2_3"/>
    <property type="match status" value="1"/>
</dbReference>
<organism evidence="4">
    <name type="scientific">Caenorhabditis brenneri</name>
    <name type="common">Nematode worm</name>
    <dbReference type="NCBI Taxonomy" id="135651"/>
    <lineage>
        <taxon>Eukaryota</taxon>
        <taxon>Metazoa</taxon>
        <taxon>Ecdysozoa</taxon>
        <taxon>Nematoda</taxon>
        <taxon>Chromadorea</taxon>
        <taxon>Rhabditida</taxon>
        <taxon>Rhabditina</taxon>
        <taxon>Rhabditomorpha</taxon>
        <taxon>Rhabditoidea</taxon>
        <taxon>Rhabditidae</taxon>
        <taxon>Peloderinae</taxon>
        <taxon>Caenorhabditis</taxon>
    </lineage>
</organism>
<proteinExistence type="predicted"/>
<evidence type="ECO:0000313" key="4">
    <source>
        <dbReference type="Proteomes" id="UP000008068"/>
    </source>
</evidence>
<evidence type="ECO:0000313" key="3">
    <source>
        <dbReference type="EMBL" id="EGT60076.1"/>
    </source>
</evidence>
<dbReference type="Proteomes" id="UP000008068">
    <property type="component" value="Unassembled WGS sequence"/>
</dbReference>
<feature type="domain" description="NTF2-like" evidence="2">
    <location>
        <begin position="31"/>
        <end position="138"/>
    </location>
</feature>
<sequence>MWLTPFLFLILFSNATAAQKPSDEIEEAENIVWDVFIKLTNLLRENKQEEAVKLFSPSFIFDRCDRTYDAKQLVHLWTNIEKSKNERIVFDHRWIRKHGLSSKYFIEFGIRFEAGANYGTMRTLVVRRVDQKIVRGRYICSGANKACSCT</sequence>
<dbReference type="InParanoid" id="G0NGJ9"/>
<evidence type="ECO:0000259" key="2">
    <source>
        <dbReference type="Pfam" id="PF26530"/>
    </source>
</evidence>
<gene>
    <name evidence="3" type="ORF">CAEBREN_00256</name>
</gene>
<reference evidence="4" key="1">
    <citation type="submission" date="2011-07" db="EMBL/GenBank/DDBJ databases">
        <authorList>
            <consortium name="Caenorhabditis brenneri Sequencing and Analysis Consortium"/>
            <person name="Wilson R.K."/>
        </authorList>
    </citation>
    <scope>NUCLEOTIDE SEQUENCE [LARGE SCALE GENOMIC DNA]</scope>
    <source>
        <strain evidence="4">PB2801</strain>
    </source>
</reference>
<keyword evidence="1" id="KW-0732">Signal</keyword>
<dbReference type="HOGENOM" id="CLU_1742201_0_0_1"/>
<keyword evidence="4" id="KW-1185">Reference proteome</keyword>
<dbReference type="EMBL" id="GL379881">
    <property type="protein sequence ID" value="EGT60076.1"/>
    <property type="molecule type" value="Genomic_DNA"/>
</dbReference>
<accession>G0NGJ9</accession>
<dbReference type="InterPro" id="IPR058721">
    <property type="entry name" value="NTF2_3"/>
</dbReference>
<feature type="chain" id="PRO_5003405739" description="NTF2-like domain-containing protein" evidence="1">
    <location>
        <begin position="19"/>
        <end position="150"/>
    </location>
</feature>
<evidence type="ECO:0000256" key="1">
    <source>
        <dbReference type="SAM" id="SignalP"/>
    </source>
</evidence>
<protein>
    <recommendedName>
        <fullName evidence="2">NTF2-like domain-containing protein</fullName>
    </recommendedName>
</protein>
<name>G0NGJ9_CAEBE</name>
<dbReference type="AlphaFoldDB" id="G0NGJ9"/>
<feature type="signal peptide" evidence="1">
    <location>
        <begin position="1"/>
        <end position="18"/>
    </location>
</feature>